<evidence type="ECO:0000259" key="2">
    <source>
        <dbReference type="SMART" id="SM00998"/>
    </source>
</evidence>
<sequence>MIDSVHISDSTIYGSSWADPELRPLFAEQNTVKGWFEVMTVIAEVQAEFGLIPQQAAIEIKTAYENLQIDEAFLIEVGEGFAKTNHSLMGLINAVQHRCGTTGGEWLCYGATVQDITDTHTVRTLLKVYGHFVGQITAIQQILVDLARLHRHTVMCGRTHGQPGLLITFGFKAATWLDELERHRQRLSELKSRLGVGQLGGGVGSLSSLGSQALALQKEVMRRLGLNAPAISWTSTRDRYAEWLNVMSMMTSLGDRIGQEIACLQRPEIAELSEGFVSGAVGSITMPQKRNPEISEHLGTLSRVVRHHAAHMAENLVHSHERDGRSWKGEWLIIPDATLATGKSLVLLKQLLKDLQVNRQRMHANIMATNGFVHAEAVMLILAKTLGKQSAHQLVYEVTLQAQIEGLHLKQALIDHQQISAILNQAGIDKLFDLEYSTGVCADMVDQVIAQLHLP</sequence>
<dbReference type="OrthoDB" id="9768878at2"/>
<dbReference type="EMBL" id="FUKJ01000229">
    <property type="protein sequence ID" value="SJM93018.1"/>
    <property type="molecule type" value="Genomic_DNA"/>
</dbReference>
<dbReference type="GO" id="GO:0070626">
    <property type="term" value="F:(S)-2-(5-amino-1-(5-phospho-D-ribosyl)imidazole-4-carboxamido) succinate lyase (fumarate-forming) activity"/>
    <property type="evidence" value="ECO:0007669"/>
    <property type="project" value="TreeGrafter"/>
</dbReference>
<dbReference type="InterPro" id="IPR022761">
    <property type="entry name" value="Fumarate_lyase_N"/>
</dbReference>
<dbReference type="Proteomes" id="UP000195442">
    <property type="component" value="Unassembled WGS sequence"/>
</dbReference>
<dbReference type="PANTHER" id="PTHR43172:SF1">
    <property type="entry name" value="ADENYLOSUCCINATE LYASE"/>
    <property type="match status" value="1"/>
</dbReference>
<accession>A0A1R4H9S9</accession>
<dbReference type="InterPro" id="IPR008948">
    <property type="entry name" value="L-Aspartase-like"/>
</dbReference>
<evidence type="ECO:0000313" key="3">
    <source>
        <dbReference type="EMBL" id="SJM93018.1"/>
    </source>
</evidence>
<dbReference type="GO" id="GO:0004018">
    <property type="term" value="F:N6-(1,2-dicarboxyethyl)AMP AMP-lyase (fumarate-forming) activity"/>
    <property type="evidence" value="ECO:0007669"/>
    <property type="project" value="TreeGrafter"/>
</dbReference>
<dbReference type="RefSeq" id="WP_087147213.1">
    <property type="nucleotide sequence ID" value="NZ_FUKJ01000229.1"/>
</dbReference>
<dbReference type="PANTHER" id="PTHR43172">
    <property type="entry name" value="ADENYLOSUCCINATE LYASE"/>
    <property type="match status" value="1"/>
</dbReference>
<dbReference type="InterPro" id="IPR019468">
    <property type="entry name" value="AdenyloSucc_lyase_C"/>
</dbReference>
<dbReference type="Gene3D" id="1.10.40.30">
    <property type="entry name" value="Fumarase/aspartase (C-terminal domain)"/>
    <property type="match status" value="1"/>
</dbReference>
<organism evidence="3 4">
    <name type="scientific">Crenothrix polyspora</name>
    <dbReference type="NCBI Taxonomy" id="360316"/>
    <lineage>
        <taxon>Bacteria</taxon>
        <taxon>Pseudomonadati</taxon>
        <taxon>Pseudomonadota</taxon>
        <taxon>Gammaproteobacteria</taxon>
        <taxon>Methylococcales</taxon>
        <taxon>Crenotrichaceae</taxon>
        <taxon>Crenothrix</taxon>
    </lineage>
</organism>
<dbReference type="GO" id="GO:0044208">
    <property type="term" value="P:'de novo' AMP biosynthetic process"/>
    <property type="evidence" value="ECO:0007669"/>
    <property type="project" value="TreeGrafter"/>
</dbReference>
<dbReference type="Pfam" id="PF00206">
    <property type="entry name" value="Lyase_1"/>
    <property type="match status" value="1"/>
</dbReference>
<dbReference type="Gene3D" id="1.20.200.10">
    <property type="entry name" value="Fumarase/aspartase (Central domain)"/>
    <property type="match status" value="1"/>
</dbReference>
<dbReference type="SUPFAM" id="SSF48557">
    <property type="entry name" value="L-aspartase-like"/>
    <property type="match status" value="1"/>
</dbReference>
<feature type="domain" description="Adenylosuccinate lyase C-terminal" evidence="2">
    <location>
        <begin position="370"/>
        <end position="449"/>
    </location>
</feature>
<keyword evidence="4" id="KW-1185">Reference proteome</keyword>
<dbReference type="AlphaFoldDB" id="A0A1R4H9S9"/>
<proteinExistence type="predicted"/>
<dbReference type="CDD" id="cd01597">
    <property type="entry name" value="pCLME"/>
    <property type="match status" value="1"/>
</dbReference>
<dbReference type="EC" id="4.3.2.2" evidence="3"/>
<evidence type="ECO:0000256" key="1">
    <source>
        <dbReference type="ARBA" id="ARBA00023239"/>
    </source>
</evidence>
<evidence type="ECO:0000313" key="4">
    <source>
        <dbReference type="Proteomes" id="UP000195442"/>
    </source>
</evidence>
<protein>
    <submittedName>
        <fullName evidence="3">Adenylosuccinate lyase PurB</fullName>
        <ecNumber evidence="3">4.3.2.2</ecNumber>
    </submittedName>
</protein>
<dbReference type="PRINTS" id="PR00145">
    <property type="entry name" value="ARGSUCLYASE"/>
</dbReference>
<dbReference type="Pfam" id="PF10397">
    <property type="entry name" value="ADSL_C"/>
    <property type="match status" value="1"/>
</dbReference>
<dbReference type="GO" id="GO:0005829">
    <property type="term" value="C:cytosol"/>
    <property type="evidence" value="ECO:0007669"/>
    <property type="project" value="TreeGrafter"/>
</dbReference>
<name>A0A1R4H9S9_9GAMM</name>
<dbReference type="InterPro" id="IPR020557">
    <property type="entry name" value="Fumarate_lyase_CS"/>
</dbReference>
<dbReference type="PRINTS" id="PR00149">
    <property type="entry name" value="FUMRATELYASE"/>
</dbReference>
<keyword evidence="1 3" id="KW-0456">Lyase</keyword>
<dbReference type="SMART" id="SM00998">
    <property type="entry name" value="ADSL_C"/>
    <property type="match status" value="1"/>
</dbReference>
<dbReference type="PROSITE" id="PS00163">
    <property type="entry name" value="FUMARATE_LYASES"/>
    <property type="match status" value="1"/>
</dbReference>
<dbReference type="InterPro" id="IPR000362">
    <property type="entry name" value="Fumarate_lyase_fam"/>
</dbReference>
<reference evidence="4" key="1">
    <citation type="submission" date="2017-02" db="EMBL/GenBank/DDBJ databases">
        <authorList>
            <person name="Daims H."/>
        </authorList>
    </citation>
    <scope>NUCLEOTIDE SEQUENCE [LARGE SCALE GENOMIC DNA]</scope>
</reference>
<gene>
    <name evidence="3" type="primary">purB</name>
    <name evidence="3" type="ORF">CRENPOLYSF2_3040002</name>
</gene>